<dbReference type="AlphaFoldDB" id="A0AAW2R2L2"/>
<protein>
    <submittedName>
        <fullName evidence="3">Retrovirus-related Pol polyprotein from transposon RE1</fullName>
    </submittedName>
</protein>
<dbReference type="PANTHER" id="PTHR11439">
    <property type="entry name" value="GAG-POL-RELATED RETROTRANSPOSON"/>
    <property type="match status" value="1"/>
</dbReference>
<dbReference type="EMBL" id="JACGWJ010000014">
    <property type="protein sequence ID" value="KAL0374304.1"/>
    <property type="molecule type" value="Genomic_DNA"/>
</dbReference>
<reference evidence="3" key="2">
    <citation type="journal article" date="2024" name="Plant">
        <title>Genomic evolution and insights into agronomic trait innovations of Sesamum species.</title>
        <authorList>
            <person name="Miao H."/>
            <person name="Wang L."/>
            <person name="Qu L."/>
            <person name="Liu H."/>
            <person name="Sun Y."/>
            <person name="Le M."/>
            <person name="Wang Q."/>
            <person name="Wei S."/>
            <person name="Zheng Y."/>
            <person name="Lin W."/>
            <person name="Duan Y."/>
            <person name="Cao H."/>
            <person name="Xiong S."/>
            <person name="Wang X."/>
            <person name="Wei L."/>
            <person name="Li C."/>
            <person name="Ma Q."/>
            <person name="Ju M."/>
            <person name="Zhao R."/>
            <person name="Li G."/>
            <person name="Mu C."/>
            <person name="Tian Q."/>
            <person name="Mei H."/>
            <person name="Zhang T."/>
            <person name="Gao T."/>
            <person name="Zhang H."/>
        </authorList>
    </citation>
    <scope>NUCLEOTIDE SEQUENCE</scope>
    <source>
        <strain evidence="3">G02</strain>
    </source>
</reference>
<name>A0AAW2R2L2_SESRA</name>
<feature type="compositionally biased region" description="Acidic residues" evidence="1">
    <location>
        <begin position="21"/>
        <end position="30"/>
    </location>
</feature>
<accession>A0AAW2R2L2</accession>
<dbReference type="CDD" id="cd09272">
    <property type="entry name" value="RNase_HI_RT_Ty1"/>
    <property type="match status" value="1"/>
</dbReference>
<feature type="compositionally biased region" description="Polar residues" evidence="1">
    <location>
        <begin position="1"/>
        <end position="12"/>
    </location>
</feature>
<dbReference type="InterPro" id="IPR013103">
    <property type="entry name" value="RVT_2"/>
</dbReference>
<dbReference type="Pfam" id="PF07727">
    <property type="entry name" value="RVT_2"/>
    <property type="match status" value="1"/>
</dbReference>
<sequence length="390" mass="44386">MVVGSSNQSNHSKNIHQEDATSQEESSDDENFVVRGTHSLQDIYSRCNVATLEPVDVTEAMESPLWKTAMEEEINMIEKNDTWSLVDRPKIHQVIGTKWVFKLKLNPNSSINKHKARLVVKRYSQQQGIDFTETLAPVASDSNSVDEFKRQMHEMFEMNDLGLMCYFLGMEVTQTIKVTRPDIMYATSVLSRFMNMPTESHLKAAKRILRYIQSTLSFGVFYMKCSTLKLLGFTDSDWAGSLDDSKSTSGYCFTLGSDVICWSSKKQGSIAQSTAEAEYIVASVAVNQALWLRKILDALKFKQSCATEILCDNEPAVAMVKNPIFYEKSKHIKIKYHAVREAEREGEVLLLHCPTEEQVADIFTKRLQKNIFEELRNKLGVVHSFCIKEE</sequence>
<comment type="caution">
    <text evidence="3">The sequence shown here is derived from an EMBL/GenBank/DDBJ whole genome shotgun (WGS) entry which is preliminary data.</text>
</comment>
<reference evidence="3" key="1">
    <citation type="submission" date="2020-06" db="EMBL/GenBank/DDBJ databases">
        <authorList>
            <person name="Li T."/>
            <person name="Hu X."/>
            <person name="Zhang T."/>
            <person name="Song X."/>
            <person name="Zhang H."/>
            <person name="Dai N."/>
            <person name="Sheng W."/>
            <person name="Hou X."/>
            <person name="Wei L."/>
        </authorList>
    </citation>
    <scope>NUCLEOTIDE SEQUENCE</scope>
    <source>
        <strain evidence="3">G02</strain>
        <tissue evidence="3">Leaf</tissue>
    </source>
</reference>
<evidence type="ECO:0000256" key="1">
    <source>
        <dbReference type="SAM" id="MobiDB-lite"/>
    </source>
</evidence>
<feature type="domain" description="Reverse transcriptase Ty1/copia-type" evidence="2">
    <location>
        <begin position="80"/>
        <end position="140"/>
    </location>
</feature>
<evidence type="ECO:0000259" key="2">
    <source>
        <dbReference type="Pfam" id="PF07727"/>
    </source>
</evidence>
<feature type="region of interest" description="Disordered" evidence="1">
    <location>
        <begin position="1"/>
        <end position="30"/>
    </location>
</feature>
<dbReference type="PANTHER" id="PTHR11439:SF503">
    <property type="entry name" value="CYSTEINE-RICH RLK (RECEPTOR-LIKE PROTEIN KINASE) 8"/>
    <property type="match status" value="1"/>
</dbReference>
<gene>
    <name evidence="3" type="ORF">Sradi_3346100</name>
</gene>
<evidence type="ECO:0000313" key="3">
    <source>
        <dbReference type="EMBL" id="KAL0374304.1"/>
    </source>
</evidence>
<proteinExistence type="predicted"/>
<organism evidence="3">
    <name type="scientific">Sesamum radiatum</name>
    <name type="common">Black benniseed</name>
    <dbReference type="NCBI Taxonomy" id="300843"/>
    <lineage>
        <taxon>Eukaryota</taxon>
        <taxon>Viridiplantae</taxon>
        <taxon>Streptophyta</taxon>
        <taxon>Embryophyta</taxon>
        <taxon>Tracheophyta</taxon>
        <taxon>Spermatophyta</taxon>
        <taxon>Magnoliopsida</taxon>
        <taxon>eudicotyledons</taxon>
        <taxon>Gunneridae</taxon>
        <taxon>Pentapetalae</taxon>
        <taxon>asterids</taxon>
        <taxon>lamiids</taxon>
        <taxon>Lamiales</taxon>
        <taxon>Pedaliaceae</taxon>
        <taxon>Sesamum</taxon>
    </lineage>
</organism>